<feature type="domain" description="BZIP" evidence="2">
    <location>
        <begin position="46"/>
        <end position="61"/>
    </location>
</feature>
<dbReference type="Gene3D" id="1.20.5.170">
    <property type="match status" value="1"/>
</dbReference>
<dbReference type="GO" id="GO:0003700">
    <property type="term" value="F:DNA-binding transcription factor activity"/>
    <property type="evidence" value="ECO:0007669"/>
    <property type="project" value="InterPro"/>
</dbReference>
<dbReference type="InterPro" id="IPR052635">
    <property type="entry name" value="Sec_Metab_Biosynth_Reg"/>
</dbReference>
<keyword evidence="4" id="KW-1185">Reference proteome</keyword>
<reference evidence="3 5" key="1">
    <citation type="submission" date="2020-01" db="EMBL/GenBank/DDBJ databases">
        <authorList>
            <consortium name="DOE Joint Genome Institute"/>
            <person name="Haridas S."/>
            <person name="Albert R."/>
            <person name="Binder M."/>
            <person name="Bloem J."/>
            <person name="Labutti K."/>
            <person name="Salamov A."/>
            <person name="Andreopoulos B."/>
            <person name="Baker S.E."/>
            <person name="Barry K."/>
            <person name="Bills G."/>
            <person name="Bluhm B.H."/>
            <person name="Cannon C."/>
            <person name="Castanera R."/>
            <person name="Culley D.E."/>
            <person name="Daum C."/>
            <person name="Ezra D."/>
            <person name="Gonzalez J.B."/>
            <person name="Henrissat B."/>
            <person name="Kuo A."/>
            <person name="Liang C."/>
            <person name="Lipzen A."/>
            <person name="Lutzoni F."/>
            <person name="Magnuson J."/>
            <person name="Mondo S."/>
            <person name="Nolan M."/>
            <person name="Ohm R."/>
            <person name="Pangilinan J."/>
            <person name="Park H.-J."/>
            <person name="Ramirez L."/>
            <person name="Alfaro M."/>
            <person name="Sun H."/>
            <person name="Tritt A."/>
            <person name="Yoshinaga Y."/>
            <person name="Zwiers L.-H."/>
            <person name="Turgeon B.G."/>
            <person name="Goodwin S.B."/>
            <person name="Spatafora J.W."/>
            <person name="Crous P.W."/>
            <person name="Grigoriev I.V."/>
        </authorList>
    </citation>
    <scope>NUCLEOTIDE SEQUENCE</scope>
    <source>
        <strain evidence="3 5">CBS 781.70</strain>
    </source>
</reference>
<dbReference type="PANTHER" id="PTHR39607">
    <property type="entry name" value="XANTHOCILLIN BIOSYNTHESIS CLUSTER TRANSCRIPTION FACTOR XANC-RELATED"/>
    <property type="match status" value="1"/>
</dbReference>
<protein>
    <recommendedName>
        <fullName evidence="2">BZIP domain-containing protein</fullName>
    </recommendedName>
</protein>
<dbReference type="CDD" id="cd14688">
    <property type="entry name" value="bZIP_YAP"/>
    <property type="match status" value="1"/>
</dbReference>
<feature type="region of interest" description="Disordered" evidence="1">
    <location>
        <begin position="69"/>
        <end position="104"/>
    </location>
</feature>
<dbReference type="Proteomes" id="UP000504638">
    <property type="component" value="Unplaced"/>
</dbReference>
<feature type="region of interest" description="Disordered" evidence="1">
    <location>
        <begin position="1"/>
        <end position="34"/>
    </location>
</feature>
<dbReference type="InterPro" id="IPR004827">
    <property type="entry name" value="bZIP"/>
</dbReference>
<organism evidence="3">
    <name type="scientific">Eremomyces bilateralis CBS 781.70</name>
    <dbReference type="NCBI Taxonomy" id="1392243"/>
    <lineage>
        <taxon>Eukaryota</taxon>
        <taxon>Fungi</taxon>
        <taxon>Dikarya</taxon>
        <taxon>Ascomycota</taxon>
        <taxon>Pezizomycotina</taxon>
        <taxon>Dothideomycetes</taxon>
        <taxon>Dothideomycetes incertae sedis</taxon>
        <taxon>Eremomycetales</taxon>
        <taxon>Eremomycetaceae</taxon>
        <taxon>Eremomyces</taxon>
    </lineage>
</organism>
<feature type="compositionally biased region" description="Polar residues" evidence="1">
    <location>
        <begin position="18"/>
        <end position="34"/>
    </location>
</feature>
<dbReference type="AlphaFoldDB" id="A0A6G1GHE7"/>
<dbReference type="PANTHER" id="PTHR39607:SF1">
    <property type="entry name" value="B-ZIP TRANSCRIPTION FACTOR (EUROFUNG)"/>
    <property type="match status" value="1"/>
</dbReference>
<proteinExistence type="predicted"/>
<dbReference type="SUPFAM" id="SSF57959">
    <property type="entry name" value="Leucine zipper domain"/>
    <property type="match status" value="1"/>
</dbReference>
<name>A0A6G1GHE7_9PEZI</name>
<evidence type="ECO:0000313" key="4">
    <source>
        <dbReference type="Proteomes" id="UP000504638"/>
    </source>
</evidence>
<evidence type="ECO:0000313" key="3">
    <source>
        <dbReference type="EMBL" id="KAF1817498.1"/>
    </source>
</evidence>
<evidence type="ECO:0000259" key="2">
    <source>
        <dbReference type="PROSITE" id="PS00036"/>
    </source>
</evidence>
<dbReference type="RefSeq" id="XP_033539129.1">
    <property type="nucleotide sequence ID" value="XM_033677863.1"/>
</dbReference>
<evidence type="ECO:0000256" key="1">
    <source>
        <dbReference type="SAM" id="MobiDB-lite"/>
    </source>
</evidence>
<dbReference type="EMBL" id="ML975149">
    <property type="protein sequence ID" value="KAF1817498.1"/>
    <property type="molecule type" value="Genomic_DNA"/>
</dbReference>
<sequence length="356" mass="39401">MHQHPAYAYAPQLAPPTQRYSGTSSAFSASANPNEDWTKISDLAERRRIQNRIAQRNYRKKLKKRLEDLERRAASNSASPEQSHAELDMSNSQQGDDSYQRLSTSPLLGSDQLRQTPELSHQYLSSASDDGSMFSHQYSRQISTSPPPFSYSPGHSGYPASTYPVTTYTVESLPYTSYSTYPAIATSGSEVPLFAPYLGGVTYASSLPAMCFSTPPKHDLYPEEEINPFSMSYASLAGIDISTAHAYQGSNPQVRPPIQPHLGVGALPRDLYCGMLTAMIDATFVGFLQPFQLWFSSRIFVRLPRYSGIHAEHPGNPPLLKASFGICLASVLRTGRALTVYHTTPRSLYLGRVHYD</sequence>
<dbReference type="PROSITE" id="PS00036">
    <property type="entry name" value="BZIP_BASIC"/>
    <property type="match status" value="1"/>
</dbReference>
<gene>
    <name evidence="3 5" type="ORF">P152DRAFT_445578</name>
</gene>
<dbReference type="OrthoDB" id="194358at2759"/>
<feature type="compositionally biased region" description="Low complexity" evidence="1">
    <location>
        <begin position="1"/>
        <end position="16"/>
    </location>
</feature>
<dbReference type="InterPro" id="IPR046347">
    <property type="entry name" value="bZIP_sf"/>
</dbReference>
<feature type="compositionally biased region" description="Polar residues" evidence="1">
    <location>
        <begin position="89"/>
        <end position="104"/>
    </location>
</feature>
<reference evidence="5" key="2">
    <citation type="submission" date="2020-04" db="EMBL/GenBank/DDBJ databases">
        <authorList>
            <consortium name="NCBI Genome Project"/>
        </authorList>
    </citation>
    <scope>NUCLEOTIDE SEQUENCE</scope>
    <source>
        <strain evidence="5">CBS 781.70</strain>
    </source>
</reference>
<evidence type="ECO:0000313" key="5">
    <source>
        <dbReference type="RefSeq" id="XP_033539129.1"/>
    </source>
</evidence>
<reference evidence="5" key="3">
    <citation type="submission" date="2025-04" db="UniProtKB">
        <authorList>
            <consortium name="RefSeq"/>
        </authorList>
    </citation>
    <scope>IDENTIFICATION</scope>
    <source>
        <strain evidence="5">CBS 781.70</strain>
    </source>
</reference>
<dbReference type="GeneID" id="54418433"/>
<accession>A0A6G1GHE7</accession>